<name>A0AAV9PN15_9PEZI</name>
<accession>A0AAV9PN15</accession>
<dbReference type="EMBL" id="JAVRRT010000001">
    <property type="protein sequence ID" value="KAK5175186.1"/>
    <property type="molecule type" value="Genomic_DNA"/>
</dbReference>
<protein>
    <submittedName>
        <fullName evidence="2">Uncharacterized protein</fullName>
    </submittedName>
</protein>
<evidence type="ECO:0000313" key="3">
    <source>
        <dbReference type="Proteomes" id="UP001337655"/>
    </source>
</evidence>
<dbReference type="Proteomes" id="UP001337655">
    <property type="component" value="Unassembled WGS sequence"/>
</dbReference>
<gene>
    <name evidence="2" type="ORF">LTR77_000323</name>
</gene>
<dbReference type="RefSeq" id="XP_064663824.1">
    <property type="nucleotide sequence ID" value="XM_064797590.1"/>
</dbReference>
<reference evidence="2 3" key="1">
    <citation type="submission" date="2023-08" db="EMBL/GenBank/DDBJ databases">
        <title>Black Yeasts Isolated from many extreme environments.</title>
        <authorList>
            <person name="Coleine C."/>
            <person name="Stajich J.E."/>
            <person name="Selbmann L."/>
        </authorList>
    </citation>
    <scope>NUCLEOTIDE SEQUENCE [LARGE SCALE GENOMIC DNA]</scope>
    <source>
        <strain evidence="2 3">CCFEE 5935</strain>
    </source>
</reference>
<organism evidence="2 3">
    <name type="scientific">Saxophila tyrrhenica</name>
    <dbReference type="NCBI Taxonomy" id="1690608"/>
    <lineage>
        <taxon>Eukaryota</taxon>
        <taxon>Fungi</taxon>
        <taxon>Dikarya</taxon>
        <taxon>Ascomycota</taxon>
        <taxon>Pezizomycotina</taxon>
        <taxon>Dothideomycetes</taxon>
        <taxon>Dothideomycetidae</taxon>
        <taxon>Mycosphaerellales</taxon>
        <taxon>Extremaceae</taxon>
        <taxon>Saxophila</taxon>
    </lineage>
</organism>
<evidence type="ECO:0000313" key="2">
    <source>
        <dbReference type="EMBL" id="KAK5175186.1"/>
    </source>
</evidence>
<keyword evidence="3" id="KW-1185">Reference proteome</keyword>
<sequence length="1591" mass="180832">MAATIDNKRLRNSTGSELSTYFRELHDTIGPQVVFKHLLDGVDVESFPPRVVTTWIHGFAQIEQLLEAMKFRHSNMVRRVAIRRFGLRVGSKQFPEVWKVAGGTEGLLQLMTRLSVHDVGHLCRMLGANATKRAHRELRQQCMTELVKALASDSFLESTVQNPDQRPLLKYYAFIVPACTVDLVDEWSAKDDLPRADRFRLYQAHTAHFQQLCLEKCDKPGTGFKPMTYEALFKCVPPEPATEKVSASMQFSLDFLLKLETSDIADVSFNHRYRDVGQHLLARLEKRSHTASLREDTLRCLLRAPVPQDRGGRTFGLDENGLFGYVIRLWKEGPAVYEYLLVDFLKCSHISDLGSVAGLLHHSSELNLSLLKLALLHLPRLKVRFNEDADVAGVKARWLPDIFLRIPKSAGSALLQRLIQLKPDKNFIQRRSSGLFAVDDHEQLAMLEVMLCPDEAEASQKAQKAAERCRNKATKIRDQDERAQCVASVVYFAVASRSLDFLEEIVLWLRKYNKDVFTVKRVYSTGSPFETEECLELLAGVNNRSQVVKVKELKEHVQHANRIMLLLLETACMGLREPSFYQDDWHSVIQLLRAVTERRTTSVRFLQDKLGLGEDQIYDAVFEDTLWTLVKAESIGLEDGHEKLGLRQANGPMSWTGSHGKKVMSRAVNCRLLDELAERRNELWEEHRKKVHSAVVALPEPWTKGLPIQSLLSSTLKEVMDDAMPYLLSRVEHILFLDSATALADQPNDKDTRTAIGGFVDKYITALRFYISANPQARQARTQSAWNHALENLTEPSMTDHEALHYWSEMFGRADADVSELSKTPVERPDPLLPDVEDVSEPTEWNPDPDPSQWDTLARPLRATCIQMLLNPPRVLRLDEHTPFAPIEPYTFGFVQQPRWQQCVNYQKGWKRLPPATQEALIAAALLLINSHCCAEKRLLAQPFPSNGDARFPALYLDDEFLDEENTGGNYVWPVVEGLKQQIPSSLGLELCKAMFNRPKGEKYDPSAFTLMKYLIESDRPEMFLKLIKHVIVCRPDDSSWHRHLFNNGLLRSLPSDVARDFLTGIADEIKEALQKRPSLKKEYGPNTTDKTGPVVKVSTVKMLAQIMSGADFVDEGFTVNLLVGLFTSSTHLDVRAAVCGSLISLMLSTTCDATVTAVLEALETHAVPIAASPSEFKSLSEADWEEAERSGTIPEVDNNTPIADALFQAVSSADESLRGTVIDRLLLPTLRKSAENNRRWMSVFLKQHHFDLSPSSLPPVPVHPSLLTNLIIRHTQLVPLDLLNIWTDAAFVTAEQDIELLLINETIRNSPDLRSCKAGRHWLNLWQSNSPSDYHGSVVTSLLLKPIETEVHNGITNEHVVQAFERQLDAVIMKGEKQAAERSILLQELAPPHRKNEDMWRHWQRYCRPLIRRFVREIDSMRTPEWQRDPDRKPDTLPDTYEMRLWLLTYPSLVWTPDHVEHRQTFANELKAEVERQASSDRPYHGAYAALKKAAMKAWPQDYCFLASEMGPLEDLSQLEELSVADSLRAELAGELVKDAKEPKDLSDATLVWEMLQAWRASPHEELRMRAIPRIREALEHDEKKWLCQS</sequence>
<evidence type="ECO:0000256" key="1">
    <source>
        <dbReference type="SAM" id="MobiDB-lite"/>
    </source>
</evidence>
<dbReference type="GeneID" id="89921674"/>
<proteinExistence type="predicted"/>
<comment type="caution">
    <text evidence="2">The sequence shown here is derived from an EMBL/GenBank/DDBJ whole genome shotgun (WGS) entry which is preliminary data.</text>
</comment>
<feature type="region of interest" description="Disordered" evidence="1">
    <location>
        <begin position="820"/>
        <end position="853"/>
    </location>
</feature>